<dbReference type="AlphaFoldDB" id="A0A4Q9VLR5"/>
<keyword evidence="2" id="KW-0472">Membrane</keyword>
<comment type="caution">
    <text evidence="3">The sequence shown here is derived from an EMBL/GenBank/DDBJ whole genome shotgun (WGS) entry which is preliminary data.</text>
</comment>
<feature type="compositionally biased region" description="Basic and acidic residues" evidence="1">
    <location>
        <begin position="239"/>
        <end position="250"/>
    </location>
</feature>
<feature type="compositionally biased region" description="Pro residues" evidence="1">
    <location>
        <begin position="93"/>
        <end position="115"/>
    </location>
</feature>
<gene>
    <name evidence="3" type="ORF">EYW49_15170</name>
</gene>
<organism evidence="3 4">
    <name type="scientific">Siculibacillus lacustris</name>
    <dbReference type="NCBI Taxonomy" id="1549641"/>
    <lineage>
        <taxon>Bacteria</taxon>
        <taxon>Pseudomonadati</taxon>
        <taxon>Pseudomonadota</taxon>
        <taxon>Alphaproteobacteria</taxon>
        <taxon>Hyphomicrobiales</taxon>
        <taxon>Ancalomicrobiaceae</taxon>
        <taxon>Siculibacillus</taxon>
    </lineage>
</organism>
<accession>A0A4Q9VLR5</accession>
<dbReference type="RefSeq" id="WP_131310439.1">
    <property type="nucleotide sequence ID" value="NZ_SJFN01000023.1"/>
</dbReference>
<proteinExistence type="predicted"/>
<sequence length="473" mass="49130">MADYHAILKRAISSLPSPTGEARRAVYEKARTALVNQLKSFDPPLGASEITQQRLQLEDAIRKVESEAAKGLLRAKPAAPADLPVAAPAPVEAAPPPAAAPHPVDPAPGAPFVASPPPGVPLKKVATAADAGTAAEAGRQNRELLTVAEPPPTAFARETTAVKPGRPAKRARRRDPMVGAGLKARLPVIIGVLVAILVIGVGVVALWSQREAISAFFGSAKAPAVDLAARSAGDKLIPKSTDRLGADDTGAKAATNGAKPVPTQIITPSPQLQAAGGDAVKPDPVPQQAVPLVAQSAILYEEGKAGGGQAQISPGKVVWQVQPDPTDPKPGAMLLKARVEIPDRNVVVLIQMHPNGDTSFPASHMVEIKFNLPPDFDGKSIGSVPGLIMKASEQARGDALTGAAAKVSDNFFWIALSATEADKQRNLKSLRERGWIDLPVLYESGRRAILTIEKGSAGERAVADALTAWGQGG</sequence>
<reference evidence="3 4" key="1">
    <citation type="submission" date="2019-02" db="EMBL/GenBank/DDBJ databases">
        <title>Siculibacillus lacustris gen. nov., sp. nov., a new rosette-forming bacterium isolated from a freshwater crater lake (Lake St. Ana, Romania).</title>
        <authorList>
            <person name="Felfoldi T."/>
            <person name="Marton Z."/>
            <person name="Szabo A."/>
            <person name="Mentes A."/>
            <person name="Boka K."/>
            <person name="Marialigeti K."/>
            <person name="Mathe I."/>
            <person name="Koncz M."/>
            <person name="Schumann P."/>
            <person name="Toth E."/>
        </authorList>
    </citation>
    <scope>NUCLEOTIDE SEQUENCE [LARGE SCALE GENOMIC DNA]</scope>
    <source>
        <strain evidence="3 4">SA-279</strain>
    </source>
</reference>
<feature type="region of interest" description="Disordered" evidence="1">
    <location>
        <begin position="239"/>
        <end position="265"/>
    </location>
</feature>
<dbReference type="EMBL" id="SJFN01000023">
    <property type="protein sequence ID" value="TBW35955.1"/>
    <property type="molecule type" value="Genomic_DNA"/>
</dbReference>
<evidence type="ECO:0000313" key="3">
    <source>
        <dbReference type="EMBL" id="TBW35955.1"/>
    </source>
</evidence>
<evidence type="ECO:0000256" key="1">
    <source>
        <dbReference type="SAM" id="MobiDB-lite"/>
    </source>
</evidence>
<protein>
    <submittedName>
        <fullName evidence="3">Uncharacterized protein</fullName>
    </submittedName>
</protein>
<keyword evidence="2" id="KW-1133">Transmembrane helix</keyword>
<feature type="transmembrane region" description="Helical" evidence="2">
    <location>
        <begin position="186"/>
        <end position="207"/>
    </location>
</feature>
<evidence type="ECO:0000313" key="4">
    <source>
        <dbReference type="Proteomes" id="UP000292781"/>
    </source>
</evidence>
<evidence type="ECO:0000256" key="2">
    <source>
        <dbReference type="SAM" id="Phobius"/>
    </source>
</evidence>
<dbReference type="OrthoDB" id="8442940at2"/>
<dbReference type="Proteomes" id="UP000292781">
    <property type="component" value="Unassembled WGS sequence"/>
</dbReference>
<keyword evidence="4" id="KW-1185">Reference proteome</keyword>
<keyword evidence="2" id="KW-0812">Transmembrane</keyword>
<name>A0A4Q9VLR5_9HYPH</name>
<feature type="region of interest" description="Disordered" evidence="1">
    <location>
        <begin position="88"/>
        <end position="115"/>
    </location>
</feature>